<keyword evidence="2 8" id="KW-0812">Transmembrane</keyword>
<evidence type="ECO:0000313" key="11">
    <source>
        <dbReference type="Proteomes" id="UP001240643"/>
    </source>
</evidence>
<dbReference type="InterPro" id="IPR050932">
    <property type="entry name" value="TM2D1-3-like"/>
</dbReference>
<feature type="domain" description="TM2" evidence="9">
    <location>
        <begin position="62"/>
        <end position="108"/>
    </location>
</feature>
<sequence length="126" mass="14025">MTDTNKNLPINDQEDSSNQKNEINPTDQSEPKTVVEPTVQPKQIVNDTRPLNSTQALEQVSSKSFIVTLLLAIFLPGFDRFYSGKIFLGILKLFTGAGFGLWWLIDLVLLVTSSYRDGNGLVIKPL</sequence>
<dbReference type="EMBL" id="JAUSWO010000001">
    <property type="protein sequence ID" value="MDQ0514159.1"/>
    <property type="molecule type" value="Genomic_DNA"/>
</dbReference>
<evidence type="ECO:0000256" key="6">
    <source>
        <dbReference type="ARBA" id="ARBA00023180"/>
    </source>
</evidence>
<evidence type="ECO:0000256" key="1">
    <source>
        <dbReference type="ARBA" id="ARBA00004141"/>
    </source>
</evidence>
<organism evidence="10 11">
    <name type="scientific">Mycoplasmoides fastidiosum</name>
    <dbReference type="NCBI Taxonomy" id="92758"/>
    <lineage>
        <taxon>Bacteria</taxon>
        <taxon>Bacillati</taxon>
        <taxon>Mycoplasmatota</taxon>
        <taxon>Mycoplasmoidales</taxon>
        <taxon>Mycoplasmoidaceae</taxon>
        <taxon>Mycoplasmoides</taxon>
    </lineage>
</organism>
<protein>
    <recommendedName>
        <fullName evidence="9">TM2 domain-containing protein</fullName>
    </recommendedName>
</protein>
<dbReference type="PANTHER" id="PTHR21016">
    <property type="entry name" value="BETA-AMYLOID BINDING PROTEIN-RELATED"/>
    <property type="match status" value="1"/>
</dbReference>
<gene>
    <name evidence="10" type="ORF">J2Z62_000597</name>
</gene>
<reference evidence="10" key="1">
    <citation type="submission" date="2023-07" db="EMBL/GenBank/DDBJ databases">
        <title>Genomic Encyclopedia of Type Strains, Phase IV (KMG-IV): sequencing the most valuable type-strain genomes for metagenomic binning, comparative biology and taxonomic classification.</title>
        <authorList>
            <person name="Goeker M."/>
        </authorList>
    </citation>
    <scope>NUCLEOTIDE SEQUENCE [LARGE SCALE GENOMIC DNA]</scope>
    <source>
        <strain evidence="10">DSM 21204</strain>
    </source>
</reference>
<feature type="region of interest" description="Disordered" evidence="7">
    <location>
        <begin position="1"/>
        <end position="47"/>
    </location>
</feature>
<keyword evidence="11" id="KW-1185">Reference proteome</keyword>
<evidence type="ECO:0000256" key="8">
    <source>
        <dbReference type="SAM" id="Phobius"/>
    </source>
</evidence>
<feature type="transmembrane region" description="Helical" evidence="8">
    <location>
        <begin position="90"/>
        <end position="111"/>
    </location>
</feature>
<evidence type="ECO:0000256" key="5">
    <source>
        <dbReference type="ARBA" id="ARBA00023136"/>
    </source>
</evidence>
<dbReference type="RefSeq" id="WP_256547152.1">
    <property type="nucleotide sequence ID" value="NZ_CP101809.1"/>
</dbReference>
<dbReference type="Pfam" id="PF05154">
    <property type="entry name" value="TM2"/>
    <property type="match status" value="1"/>
</dbReference>
<feature type="compositionally biased region" description="Polar residues" evidence="7">
    <location>
        <begin position="1"/>
        <end position="28"/>
    </location>
</feature>
<keyword evidence="6" id="KW-0325">Glycoprotein</keyword>
<keyword evidence="3" id="KW-0732">Signal</keyword>
<evidence type="ECO:0000256" key="2">
    <source>
        <dbReference type="ARBA" id="ARBA00022692"/>
    </source>
</evidence>
<comment type="subcellular location">
    <subcellularLocation>
        <location evidence="1">Membrane</location>
        <topology evidence="1">Multi-pass membrane protein</topology>
    </subcellularLocation>
</comment>
<evidence type="ECO:0000313" key="10">
    <source>
        <dbReference type="EMBL" id="MDQ0514159.1"/>
    </source>
</evidence>
<accession>A0ABU0LZN8</accession>
<evidence type="ECO:0000256" key="4">
    <source>
        <dbReference type="ARBA" id="ARBA00022989"/>
    </source>
</evidence>
<dbReference type="Proteomes" id="UP001240643">
    <property type="component" value="Unassembled WGS sequence"/>
</dbReference>
<proteinExistence type="predicted"/>
<evidence type="ECO:0000259" key="9">
    <source>
        <dbReference type="Pfam" id="PF05154"/>
    </source>
</evidence>
<keyword evidence="4 8" id="KW-1133">Transmembrane helix</keyword>
<evidence type="ECO:0000256" key="3">
    <source>
        <dbReference type="ARBA" id="ARBA00022729"/>
    </source>
</evidence>
<comment type="caution">
    <text evidence="10">The sequence shown here is derived from an EMBL/GenBank/DDBJ whole genome shotgun (WGS) entry which is preliminary data.</text>
</comment>
<dbReference type="InterPro" id="IPR007829">
    <property type="entry name" value="TM2"/>
</dbReference>
<keyword evidence="5 8" id="KW-0472">Membrane</keyword>
<evidence type="ECO:0000256" key="7">
    <source>
        <dbReference type="SAM" id="MobiDB-lite"/>
    </source>
</evidence>
<dbReference type="PANTHER" id="PTHR21016:SF7">
    <property type="entry name" value="TM2 DOMAIN-CONTAINING PROTEIN 3"/>
    <property type="match status" value="1"/>
</dbReference>
<name>A0ABU0LZN8_9BACT</name>